<gene>
    <name evidence="1" type="ORF">F1331_24430</name>
</gene>
<accession>A0A8E5IN93</accession>
<name>A0A8E5IN93_SALET</name>
<dbReference type="EMBL" id="CP043765">
    <property type="protein sequence ID" value="QUS47017.1"/>
    <property type="molecule type" value="Genomic_DNA"/>
</dbReference>
<reference evidence="1" key="1">
    <citation type="submission" date="2019-09" db="EMBL/GenBank/DDBJ databases">
        <title>Characterization of Mobilized Colistin Resistance Gene mcr-9 Carrying Colisitin Resistant Salmonella enterica serotype Senftenberg ST14.</title>
        <authorList>
            <person name="Cha M.-H."/>
            <person name="Woo G.-J."/>
        </authorList>
    </citation>
    <scope>NUCLEOTIDE SEQUENCE</scope>
    <source>
        <strain evidence="1">KUFSE-SAL0043</strain>
    </source>
</reference>
<sequence length="97" mass="10077">MSGTIAAGRWDLGIFGQWDPANVVLGGAPNGFRMSSLGVGVSIGRREPLGRVVALVVGASLAAAITSQSLGNTSINNAVPELSPEGRWSVTMTRRRK</sequence>
<evidence type="ECO:0000313" key="1">
    <source>
        <dbReference type="EMBL" id="QUS47017.1"/>
    </source>
</evidence>
<proteinExistence type="predicted"/>
<organism evidence="1">
    <name type="scientific">Salmonella enterica subsp. enterica serovar Dessau</name>
    <dbReference type="NCBI Taxonomy" id="2564349"/>
    <lineage>
        <taxon>Bacteria</taxon>
        <taxon>Pseudomonadati</taxon>
        <taxon>Pseudomonadota</taxon>
        <taxon>Gammaproteobacteria</taxon>
        <taxon>Enterobacterales</taxon>
        <taxon>Enterobacteriaceae</taxon>
        <taxon>Salmonella</taxon>
    </lineage>
</organism>
<protein>
    <submittedName>
        <fullName evidence="1">Uncharacterized protein</fullName>
    </submittedName>
</protein>
<dbReference type="AlphaFoldDB" id="A0A8E5IN93"/>
<dbReference type="RefSeq" id="WP_219827557.1">
    <property type="nucleotide sequence ID" value="NZ_CP043765.1"/>
</dbReference>